<comment type="caution">
    <text evidence="1">The sequence shown here is derived from an EMBL/GenBank/DDBJ whole genome shotgun (WGS) entry which is preliminary data.</text>
</comment>
<protein>
    <submittedName>
        <fullName evidence="1">Uncharacterized protein</fullName>
    </submittedName>
</protein>
<keyword evidence="2" id="KW-1185">Reference proteome</keyword>
<sequence length="110" mass="12721">MEKMMRALMVKEFLERIEELEGKKCRIPEREDCRDCISKLIAKKYRSTSQHQCADGLRDDLCHYVKRIGSRGRKMLACALAICTSVLCPPTVQQLAKNFPIFLPLLLTYN</sequence>
<proteinExistence type="predicted"/>
<accession>A0A835JFG8</accession>
<dbReference type="EMBL" id="JADGMS010000014">
    <property type="protein sequence ID" value="KAF9668697.1"/>
    <property type="molecule type" value="Genomic_DNA"/>
</dbReference>
<organism evidence="1 2">
    <name type="scientific">Salix dunnii</name>
    <dbReference type="NCBI Taxonomy" id="1413687"/>
    <lineage>
        <taxon>Eukaryota</taxon>
        <taxon>Viridiplantae</taxon>
        <taxon>Streptophyta</taxon>
        <taxon>Embryophyta</taxon>
        <taxon>Tracheophyta</taxon>
        <taxon>Spermatophyta</taxon>
        <taxon>Magnoliopsida</taxon>
        <taxon>eudicotyledons</taxon>
        <taxon>Gunneridae</taxon>
        <taxon>Pentapetalae</taxon>
        <taxon>rosids</taxon>
        <taxon>fabids</taxon>
        <taxon>Malpighiales</taxon>
        <taxon>Salicaceae</taxon>
        <taxon>Saliceae</taxon>
        <taxon>Salix</taxon>
    </lineage>
</organism>
<dbReference type="AlphaFoldDB" id="A0A835JFG8"/>
<evidence type="ECO:0000313" key="2">
    <source>
        <dbReference type="Proteomes" id="UP000657918"/>
    </source>
</evidence>
<evidence type="ECO:0000313" key="1">
    <source>
        <dbReference type="EMBL" id="KAF9668697.1"/>
    </source>
</evidence>
<name>A0A835JFG8_9ROSI</name>
<gene>
    <name evidence="1" type="ORF">SADUNF_Sadunf14G0030500</name>
</gene>
<dbReference type="Proteomes" id="UP000657918">
    <property type="component" value="Unassembled WGS sequence"/>
</dbReference>
<reference evidence="1 2" key="1">
    <citation type="submission" date="2020-10" db="EMBL/GenBank/DDBJ databases">
        <title>Plant Genome Project.</title>
        <authorList>
            <person name="Zhang R.-G."/>
        </authorList>
    </citation>
    <scope>NUCLEOTIDE SEQUENCE [LARGE SCALE GENOMIC DNA]</scope>
    <source>
        <strain evidence="1">FAFU-HL-1</strain>
        <tissue evidence="1">Leaf</tissue>
    </source>
</reference>